<dbReference type="AlphaFoldDB" id="A0AAW2DMQ0"/>
<feature type="region of interest" description="Disordered" evidence="1">
    <location>
        <begin position="102"/>
        <end position="142"/>
    </location>
</feature>
<evidence type="ECO:0008006" key="4">
    <source>
        <dbReference type="Google" id="ProtNLM"/>
    </source>
</evidence>
<dbReference type="Proteomes" id="UP001459277">
    <property type="component" value="Unassembled WGS sequence"/>
</dbReference>
<evidence type="ECO:0000256" key="1">
    <source>
        <dbReference type="SAM" id="MobiDB-lite"/>
    </source>
</evidence>
<reference evidence="2 3" key="1">
    <citation type="submission" date="2024-01" db="EMBL/GenBank/DDBJ databases">
        <title>A telomere-to-telomere, gap-free genome of sweet tea (Lithocarpus litseifolius).</title>
        <authorList>
            <person name="Zhou J."/>
        </authorList>
    </citation>
    <scope>NUCLEOTIDE SEQUENCE [LARGE SCALE GENOMIC DNA]</scope>
    <source>
        <strain evidence="2">Zhou-2022a</strain>
        <tissue evidence="2">Leaf</tissue>
    </source>
</reference>
<proteinExistence type="predicted"/>
<evidence type="ECO:0000313" key="2">
    <source>
        <dbReference type="EMBL" id="KAL0010868.1"/>
    </source>
</evidence>
<evidence type="ECO:0000313" key="3">
    <source>
        <dbReference type="Proteomes" id="UP001459277"/>
    </source>
</evidence>
<accession>A0AAW2DMQ0</accession>
<keyword evidence="3" id="KW-1185">Reference proteome</keyword>
<feature type="compositionally biased region" description="Basic and acidic residues" evidence="1">
    <location>
        <begin position="105"/>
        <end position="133"/>
    </location>
</feature>
<protein>
    <recommendedName>
        <fullName evidence="4">G-patch domain-containing protein</fullName>
    </recommendedName>
</protein>
<feature type="region of interest" description="Disordered" evidence="1">
    <location>
        <begin position="256"/>
        <end position="278"/>
    </location>
</feature>
<comment type="caution">
    <text evidence="2">The sequence shown here is derived from an EMBL/GenBank/DDBJ whole genome shotgun (WGS) entry which is preliminary data.</text>
</comment>
<feature type="region of interest" description="Disordered" evidence="1">
    <location>
        <begin position="1"/>
        <end position="35"/>
    </location>
</feature>
<dbReference type="EMBL" id="JAZDWU010000002">
    <property type="protein sequence ID" value="KAL0010868.1"/>
    <property type="molecule type" value="Genomic_DNA"/>
</dbReference>
<gene>
    <name evidence="2" type="ORF">SO802_005976</name>
</gene>
<organism evidence="2 3">
    <name type="scientific">Lithocarpus litseifolius</name>
    <dbReference type="NCBI Taxonomy" id="425828"/>
    <lineage>
        <taxon>Eukaryota</taxon>
        <taxon>Viridiplantae</taxon>
        <taxon>Streptophyta</taxon>
        <taxon>Embryophyta</taxon>
        <taxon>Tracheophyta</taxon>
        <taxon>Spermatophyta</taxon>
        <taxon>Magnoliopsida</taxon>
        <taxon>eudicotyledons</taxon>
        <taxon>Gunneridae</taxon>
        <taxon>Pentapetalae</taxon>
        <taxon>rosids</taxon>
        <taxon>fabids</taxon>
        <taxon>Fagales</taxon>
        <taxon>Fagaceae</taxon>
        <taxon>Lithocarpus</taxon>
    </lineage>
</organism>
<name>A0AAW2DMQ0_9ROSI</name>
<feature type="region of interest" description="Disordered" evidence="1">
    <location>
        <begin position="374"/>
        <end position="402"/>
    </location>
</feature>
<feature type="compositionally biased region" description="Basic and acidic residues" evidence="1">
    <location>
        <begin position="374"/>
        <end position="385"/>
    </location>
</feature>
<sequence>MASKKTQIDNPLFGTSEVDPTLDSNSDIPYTGPMTSGRIKALAEPWWPQQPSTIQVGSSEPIEVKIPFSPMPVPEDYIFASLTCYQSHFADAIKETQVVASPFSEEEKPHSKAPKIDPPIEEKETKQTETSMKEKKHHTSKVTKVAPVLHYVPIAKRKEGQSPFSGDEESISKNLQGLNLPITKITKPRPSSQPLKDFTRPFQGPIVEHETLPTKRTKEGFDPNAYRLMEKAGYNHEKPNGLGKPILEASGKEGQKTMKAKDVRGTSSKAGVGYTPPTPIHIPIRKASVFMISTDDKEEEQSSNLSKKSFVFYRIGRPISHISVFDRLETQEDNSVVGTQGSIFTRLSHSTSSQVGTRGSILTRLSHAIPSRLSKDLKGKQEQNERTNLLPRGANDTLNVDQDSNEIQSSILSRIQY</sequence>